<dbReference type="Gene3D" id="1.20.140.50">
    <property type="entry name" value="alix/aip1 like domains"/>
    <property type="match status" value="1"/>
</dbReference>
<feature type="compositionally biased region" description="Polar residues" evidence="7">
    <location>
        <begin position="1098"/>
        <end position="1111"/>
    </location>
</feature>
<feature type="compositionally biased region" description="Polar residues" evidence="7">
    <location>
        <begin position="1003"/>
        <end position="1014"/>
    </location>
</feature>
<dbReference type="EMBL" id="MVBO01000003">
    <property type="protein sequence ID" value="OZJ06511.1"/>
    <property type="molecule type" value="Genomic_DNA"/>
</dbReference>
<feature type="compositionally biased region" description="Polar residues" evidence="7">
    <location>
        <begin position="1119"/>
        <end position="1133"/>
    </location>
</feature>
<dbReference type="InterPro" id="IPR004328">
    <property type="entry name" value="BRO1_dom"/>
</dbReference>
<feature type="coiled-coil region" evidence="6">
    <location>
        <begin position="599"/>
        <end position="633"/>
    </location>
</feature>
<feature type="compositionally biased region" description="Pro residues" evidence="7">
    <location>
        <begin position="903"/>
        <end position="940"/>
    </location>
</feature>
<evidence type="ECO:0000256" key="7">
    <source>
        <dbReference type="SAM" id="MobiDB-lite"/>
    </source>
</evidence>
<feature type="compositionally biased region" description="Polar residues" evidence="7">
    <location>
        <begin position="981"/>
        <end position="993"/>
    </location>
</feature>
<feature type="compositionally biased region" description="Pro residues" evidence="7">
    <location>
        <begin position="1059"/>
        <end position="1092"/>
    </location>
</feature>
<dbReference type="AlphaFoldDB" id="A0A261Y7F3"/>
<dbReference type="CDD" id="cd09242">
    <property type="entry name" value="BRO1_ScBro1_like"/>
    <property type="match status" value="1"/>
</dbReference>
<dbReference type="SMART" id="SM01041">
    <property type="entry name" value="BRO1"/>
    <property type="match status" value="1"/>
</dbReference>
<dbReference type="Pfam" id="PF13949">
    <property type="entry name" value="ALIX_LYPXL_bnd"/>
    <property type="match status" value="1"/>
</dbReference>
<accession>A0A261Y7F3</accession>
<feature type="compositionally biased region" description="Polar residues" evidence="7">
    <location>
        <begin position="892"/>
        <end position="902"/>
    </location>
</feature>
<dbReference type="PANTHER" id="PTHR23030">
    <property type="entry name" value="PCD6 INTERACTING PROTEIN-RELATED"/>
    <property type="match status" value="1"/>
</dbReference>
<dbReference type="Gene3D" id="1.25.40.280">
    <property type="entry name" value="alix/aip1 like domains"/>
    <property type="match status" value="1"/>
</dbReference>
<evidence type="ECO:0000259" key="8">
    <source>
        <dbReference type="PROSITE" id="PS51180"/>
    </source>
</evidence>
<dbReference type="Gene3D" id="1.20.120.560">
    <property type="entry name" value="alix/aip1 in complex with the ypdl late domain"/>
    <property type="match status" value="1"/>
</dbReference>
<gene>
    <name evidence="9" type="ORF">BZG36_00520</name>
</gene>
<protein>
    <recommendedName>
        <fullName evidence="5">BRO domain-containing protein 1</fullName>
    </recommendedName>
</protein>
<organism evidence="9 10">
    <name type="scientific">Bifiguratus adelaidae</name>
    <dbReference type="NCBI Taxonomy" id="1938954"/>
    <lineage>
        <taxon>Eukaryota</taxon>
        <taxon>Fungi</taxon>
        <taxon>Fungi incertae sedis</taxon>
        <taxon>Mucoromycota</taxon>
        <taxon>Mucoromycotina</taxon>
        <taxon>Endogonomycetes</taxon>
        <taxon>Endogonales</taxon>
        <taxon>Endogonales incertae sedis</taxon>
        <taxon>Bifiguratus</taxon>
    </lineage>
</organism>
<comment type="subcellular location">
    <subcellularLocation>
        <location evidence="2">Cytoplasm</location>
    </subcellularLocation>
    <subcellularLocation>
        <location evidence="1">Endosome</location>
    </subcellularLocation>
</comment>
<dbReference type="PANTHER" id="PTHR23030:SF30">
    <property type="entry name" value="TYROSINE-PROTEIN PHOSPHATASE NON-RECEPTOR TYPE 23"/>
    <property type="match status" value="1"/>
</dbReference>
<evidence type="ECO:0000313" key="9">
    <source>
        <dbReference type="EMBL" id="OZJ06511.1"/>
    </source>
</evidence>
<keyword evidence="4" id="KW-0967">Endosome</keyword>
<feature type="region of interest" description="Disordered" evidence="7">
    <location>
        <begin position="787"/>
        <end position="1133"/>
    </location>
</feature>
<evidence type="ECO:0000256" key="3">
    <source>
        <dbReference type="ARBA" id="ARBA00022490"/>
    </source>
</evidence>
<evidence type="ECO:0000256" key="6">
    <source>
        <dbReference type="SAM" id="Coils"/>
    </source>
</evidence>
<keyword evidence="10" id="KW-1185">Reference proteome</keyword>
<dbReference type="PROSITE" id="PS51180">
    <property type="entry name" value="BRO1"/>
    <property type="match status" value="1"/>
</dbReference>
<dbReference type="GO" id="GO:0043328">
    <property type="term" value="P:protein transport to vacuole involved in ubiquitin-dependent protein catabolic process via the multivesicular body sorting pathway"/>
    <property type="evidence" value="ECO:0007669"/>
    <property type="project" value="TreeGrafter"/>
</dbReference>
<dbReference type="InterPro" id="IPR025304">
    <property type="entry name" value="ALIX_V_dom"/>
</dbReference>
<feature type="domain" description="BRO1" evidence="8">
    <location>
        <begin position="7"/>
        <end position="410"/>
    </location>
</feature>
<evidence type="ECO:0000313" key="10">
    <source>
        <dbReference type="Proteomes" id="UP000242875"/>
    </source>
</evidence>
<dbReference type="InterPro" id="IPR038499">
    <property type="entry name" value="BRO1_sf"/>
</dbReference>
<dbReference type="CDD" id="cd09237">
    <property type="entry name" value="V_ScBro1_like"/>
    <property type="match status" value="1"/>
</dbReference>
<proteinExistence type="predicted"/>
<keyword evidence="6" id="KW-0175">Coiled coil</keyword>
<evidence type="ECO:0000256" key="5">
    <source>
        <dbReference type="ARBA" id="ARBA00041284"/>
    </source>
</evidence>
<reference evidence="9 10" key="1">
    <citation type="journal article" date="2017" name="Mycologia">
        <title>Bifiguratus adelaidae, gen. et sp. nov., a new member of Mucoromycotina in endophytic and soil-dwelling habitats.</title>
        <authorList>
            <person name="Torres-Cruz T.J."/>
            <person name="Billingsley Tobias T.L."/>
            <person name="Almatruk M."/>
            <person name="Hesse C."/>
            <person name="Kuske C.R."/>
            <person name="Desiro A."/>
            <person name="Benucci G.M."/>
            <person name="Bonito G."/>
            <person name="Stajich J.E."/>
            <person name="Dunlap C."/>
            <person name="Arnold A.E."/>
            <person name="Porras-Alfaro A."/>
        </authorList>
    </citation>
    <scope>NUCLEOTIDE SEQUENCE [LARGE SCALE GENOMIC DNA]</scope>
    <source>
        <strain evidence="9 10">AZ0501</strain>
    </source>
</reference>
<evidence type="ECO:0000256" key="2">
    <source>
        <dbReference type="ARBA" id="ARBA00004496"/>
    </source>
</evidence>
<dbReference type="GO" id="GO:0005768">
    <property type="term" value="C:endosome"/>
    <property type="evidence" value="ECO:0007669"/>
    <property type="project" value="UniProtKB-SubCell"/>
</dbReference>
<comment type="caution">
    <text evidence="9">The sequence shown here is derived from an EMBL/GenBank/DDBJ whole genome shotgun (WGS) entry which is preliminary data.</text>
</comment>
<evidence type="ECO:0000256" key="1">
    <source>
        <dbReference type="ARBA" id="ARBA00004177"/>
    </source>
</evidence>
<evidence type="ECO:0000256" key="4">
    <source>
        <dbReference type="ARBA" id="ARBA00022753"/>
    </source>
</evidence>
<dbReference type="Pfam" id="PF03097">
    <property type="entry name" value="BRO1"/>
    <property type="match status" value="1"/>
</dbReference>
<feature type="compositionally biased region" description="Pro residues" evidence="7">
    <location>
        <begin position="947"/>
        <end position="964"/>
    </location>
</feature>
<name>A0A261Y7F3_9FUNG</name>
<sequence>MASPQSPAIYVPTKRTDEVDWTTPLKRYIAAVYQDDPEKYAEEAATLNRLRQDTRGAGMDITGRDLLYRYYGQLELLDLRFPVDENHIKISFTWYDAFTNRPTSQYSLAFEKASVIFNIAATLSAVAATQNRGEPEGRKRAFNFFQAAAGMFSYINDNFLHAPSQDLGRETVKLLVDLMLAQAQECFVENSIRENKKDALIAKLASHAAYVYGTCVDGIQDALNKGLLDRSWLLVCQIKNKYFQAMSQRHRAMASTGEGKYGEGVARYQIAETHAKEASKLAQQLNGSFSHATTPTLPPDTATALTEITKAYLAVCTEEKNTAVKDNDIIYHEPVPNEGVIKPVEKTSAVKTVPISDLYGQSEVQKIIGPDIFNRLIPLSVHESSSMYSEEKAKLVRAEAEKCDIANAELQASLDYMHLPEALNKFRGGADGRMAERSLDELAIPTVEVRQWAEQIKAEEEGSNAVYELLENRDGMRARVAELLDKASMALDEEMRACENMRVKYGEQWAQPPSSQFTAAFRHDLRNHRESLEKATQSDRSISQKYDQNARDISILRGGPNGDDLGRVFVEAVIEPTSDDTAKATQNLLDIEIDTGLETESMERKIKDIENILDKLRKAKKERIDTLQDLKEKTHQDDISHLLLINKMKTNIEPQLFASELEKFRPHQSRIAQTIHYQQQILQELTAAFKGLMSGNEVKKVQSKWDAAERRQKAVISRMNRAKENYHEVRLAASKGLQFYSDLADLAESLNSNVRSFVIKRAEEREDIVRNIERNRSARESELLKEQLSRYGGQPSSEAPPRPPRSSTDGMDNLNNLTRNMSIGPNSGYSQFEGLEAYSASQRPPGPPRQGSYGPSAPPSQPAYSAGGLSTPPAGSWTSPGVSAPPLPLPQTSPSYAQSYTHPTPPQPSRPPMPPIPPYAPHAAPPLPAPAMPPHPPQPPQQISTRPPAPPGPHGYSEPPPPSPYGQSYPSTSEASRRDSYQGSYQWSHGPSTPGQPGPANPSGYSNPAPSQSYAGDYSRYAAPRPPTYGPGSYGAQPPMGPQRHNSGPYGYNAGASQGPPPPPPPGHRAPPPPGQGPPRPPAGPPGPPAPPGGHYNYSANAYSGPQSYSYGNYPPNPQKSYPSQWDQGSLLD</sequence>
<feature type="compositionally biased region" description="Polar residues" evidence="7">
    <location>
        <begin position="808"/>
        <end position="830"/>
    </location>
</feature>
<keyword evidence="3" id="KW-0963">Cytoplasm</keyword>
<dbReference type="OrthoDB" id="2141925at2759"/>
<dbReference type="Proteomes" id="UP000242875">
    <property type="component" value="Unassembled WGS sequence"/>
</dbReference>